<name>A0ABN1ILB4_9FLAO</name>
<sequence>MRQLKYILLLIGFILLQLGYGQCPFTNLADDLDNSSDEFKTILNTNEGFNAYRVLSLANEEKAIRVSKAALENISDNLATNPNTVDQLADEIKNAGGYSLWKINNIEENFEDFLTVNGKVKKAGDKSILFNSFSNDDNSNIPLKYLINENRFNDLAKDPDQGYNIKASTRKEAMTGLEAESQNILSNIERGPKGIEFYDKNRIPWDVKTPPGEYFNVNSIGSAIKKELTTSKTIDGVVHPPGKFIDPNSGDIKFKQILLDCTYINENQLSDLRNWLNQSGLSQEQLNRIVEVNVNL</sequence>
<organism evidence="1 2">
    <name type="scientific">Aquimarina litoralis</name>
    <dbReference type="NCBI Taxonomy" id="584605"/>
    <lineage>
        <taxon>Bacteria</taxon>
        <taxon>Pseudomonadati</taxon>
        <taxon>Bacteroidota</taxon>
        <taxon>Flavobacteriia</taxon>
        <taxon>Flavobacteriales</taxon>
        <taxon>Flavobacteriaceae</taxon>
        <taxon>Aquimarina</taxon>
    </lineage>
</organism>
<comment type="caution">
    <text evidence="1">The sequence shown here is derived from an EMBL/GenBank/DDBJ whole genome shotgun (WGS) entry which is preliminary data.</text>
</comment>
<evidence type="ECO:0000313" key="1">
    <source>
        <dbReference type="EMBL" id="GAA0716613.1"/>
    </source>
</evidence>
<keyword evidence="2" id="KW-1185">Reference proteome</keyword>
<protein>
    <submittedName>
        <fullName evidence="1">Uncharacterized protein</fullName>
    </submittedName>
</protein>
<dbReference type="RefSeq" id="WP_343911500.1">
    <property type="nucleotide sequence ID" value="NZ_BAAAGE010000001.1"/>
</dbReference>
<reference evidence="1 2" key="1">
    <citation type="journal article" date="2019" name="Int. J. Syst. Evol. Microbiol.">
        <title>The Global Catalogue of Microorganisms (GCM) 10K type strain sequencing project: providing services to taxonomists for standard genome sequencing and annotation.</title>
        <authorList>
            <consortium name="The Broad Institute Genomics Platform"/>
            <consortium name="The Broad Institute Genome Sequencing Center for Infectious Disease"/>
            <person name="Wu L."/>
            <person name="Ma J."/>
        </authorList>
    </citation>
    <scope>NUCLEOTIDE SEQUENCE [LARGE SCALE GENOMIC DNA]</scope>
    <source>
        <strain evidence="1 2">JCM 15974</strain>
    </source>
</reference>
<evidence type="ECO:0000313" key="2">
    <source>
        <dbReference type="Proteomes" id="UP001501758"/>
    </source>
</evidence>
<accession>A0ABN1ILB4</accession>
<dbReference type="Proteomes" id="UP001501758">
    <property type="component" value="Unassembled WGS sequence"/>
</dbReference>
<dbReference type="EMBL" id="BAAAGE010000001">
    <property type="protein sequence ID" value="GAA0716613.1"/>
    <property type="molecule type" value="Genomic_DNA"/>
</dbReference>
<gene>
    <name evidence="1" type="ORF">GCM10009430_12480</name>
</gene>
<proteinExistence type="predicted"/>